<evidence type="ECO:0000256" key="3">
    <source>
        <dbReference type="ARBA" id="ARBA00022475"/>
    </source>
</evidence>
<dbReference type="AlphaFoldDB" id="A0A9D2SN54"/>
<proteinExistence type="inferred from homology"/>
<keyword evidence="3" id="KW-1003">Cell membrane</keyword>
<dbReference type="PANTHER" id="PTHR30193">
    <property type="entry name" value="ABC TRANSPORTER PERMEASE PROTEIN"/>
    <property type="match status" value="1"/>
</dbReference>
<feature type="transmembrane region" description="Helical" evidence="7">
    <location>
        <begin position="167"/>
        <end position="187"/>
    </location>
</feature>
<feature type="transmembrane region" description="Helical" evidence="7">
    <location>
        <begin position="274"/>
        <end position="296"/>
    </location>
</feature>
<dbReference type="GO" id="GO:0005886">
    <property type="term" value="C:plasma membrane"/>
    <property type="evidence" value="ECO:0007669"/>
    <property type="project" value="UniProtKB-SubCell"/>
</dbReference>
<keyword evidence="6 7" id="KW-0472">Membrane</keyword>
<evidence type="ECO:0000313" key="10">
    <source>
        <dbReference type="Proteomes" id="UP000823849"/>
    </source>
</evidence>
<comment type="similarity">
    <text evidence="7">Belongs to the binding-protein-dependent transport system permease family.</text>
</comment>
<dbReference type="SUPFAM" id="SSF161098">
    <property type="entry name" value="MetI-like"/>
    <property type="match status" value="1"/>
</dbReference>
<dbReference type="Proteomes" id="UP000823849">
    <property type="component" value="Unassembled WGS sequence"/>
</dbReference>
<feature type="transmembrane region" description="Helical" evidence="7">
    <location>
        <begin position="15"/>
        <end position="34"/>
    </location>
</feature>
<comment type="subcellular location">
    <subcellularLocation>
        <location evidence="1 7">Cell membrane</location>
        <topology evidence="1 7">Multi-pass membrane protein</topology>
    </subcellularLocation>
</comment>
<protein>
    <submittedName>
        <fullName evidence="9">Sugar ABC transporter permease</fullName>
    </submittedName>
</protein>
<reference evidence="9" key="2">
    <citation type="submission" date="2021-04" db="EMBL/GenBank/DDBJ databases">
        <authorList>
            <person name="Gilroy R."/>
        </authorList>
    </citation>
    <scope>NUCLEOTIDE SEQUENCE</scope>
    <source>
        <strain evidence="9">CHK185-5351</strain>
    </source>
</reference>
<feature type="transmembrane region" description="Helical" evidence="7">
    <location>
        <begin position="114"/>
        <end position="135"/>
    </location>
</feature>
<keyword evidence="5 7" id="KW-1133">Transmembrane helix</keyword>
<feature type="transmembrane region" description="Helical" evidence="7">
    <location>
        <begin position="222"/>
        <end position="244"/>
    </location>
</feature>
<organism evidence="9 10">
    <name type="scientific">Candidatus Fusicatenibacter intestinigallinarum</name>
    <dbReference type="NCBI Taxonomy" id="2838598"/>
    <lineage>
        <taxon>Bacteria</taxon>
        <taxon>Bacillati</taxon>
        <taxon>Bacillota</taxon>
        <taxon>Clostridia</taxon>
        <taxon>Lachnospirales</taxon>
        <taxon>Lachnospiraceae</taxon>
        <taxon>Fusicatenibacter</taxon>
    </lineage>
</organism>
<dbReference type="PROSITE" id="PS50928">
    <property type="entry name" value="ABC_TM1"/>
    <property type="match status" value="1"/>
</dbReference>
<keyword evidence="4 7" id="KW-0812">Transmembrane</keyword>
<evidence type="ECO:0000256" key="2">
    <source>
        <dbReference type="ARBA" id="ARBA00022448"/>
    </source>
</evidence>
<accession>A0A9D2SN54</accession>
<dbReference type="InterPro" id="IPR035906">
    <property type="entry name" value="MetI-like_sf"/>
</dbReference>
<evidence type="ECO:0000256" key="1">
    <source>
        <dbReference type="ARBA" id="ARBA00004651"/>
    </source>
</evidence>
<dbReference type="Gene3D" id="1.10.3720.10">
    <property type="entry name" value="MetI-like"/>
    <property type="match status" value="1"/>
</dbReference>
<feature type="domain" description="ABC transmembrane type-1" evidence="8">
    <location>
        <begin position="75"/>
        <end position="295"/>
    </location>
</feature>
<dbReference type="GO" id="GO:0055085">
    <property type="term" value="P:transmembrane transport"/>
    <property type="evidence" value="ECO:0007669"/>
    <property type="project" value="InterPro"/>
</dbReference>
<feature type="transmembrane region" description="Helical" evidence="7">
    <location>
        <begin position="80"/>
        <end position="102"/>
    </location>
</feature>
<evidence type="ECO:0000256" key="6">
    <source>
        <dbReference type="ARBA" id="ARBA00023136"/>
    </source>
</evidence>
<sequence>MKNKQALKIKIKKQIVWYSFLIVSIVTLIALTYIPMLQSVKYSFFDIQVIGFGDDKFVGFQNYEKIMNNASFLKSIGNTFLLAFLSLISIPVGFILATLINNIGKGKWQSFFRVGYYFPNIITGVSVVLIFQIVLKANGGLLNNALSFLTGQDVTIGWLSDSHFSRFGATILSVWGNMGYAMLINLASLQSIPSEIYEAAEVDGANGIKQWWYITIPQMKSCFAFLFITSMINGLARFTDLFIIGGNTSAGRPGGTLQTIMMYIYQFSFETPQYGIASAGAMILFVMTFVITLINLKMTGFFKKNKV</sequence>
<dbReference type="CDD" id="cd06261">
    <property type="entry name" value="TM_PBP2"/>
    <property type="match status" value="1"/>
</dbReference>
<evidence type="ECO:0000256" key="4">
    <source>
        <dbReference type="ARBA" id="ARBA00022692"/>
    </source>
</evidence>
<name>A0A9D2SN54_9FIRM</name>
<dbReference type="InterPro" id="IPR000515">
    <property type="entry name" value="MetI-like"/>
</dbReference>
<dbReference type="Pfam" id="PF00528">
    <property type="entry name" value="BPD_transp_1"/>
    <property type="match status" value="1"/>
</dbReference>
<reference evidence="9" key="1">
    <citation type="journal article" date="2021" name="PeerJ">
        <title>Extensive microbial diversity within the chicken gut microbiome revealed by metagenomics and culture.</title>
        <authorList>
            <person name="Gilroy R."/>
            <person name="Ravi A."/>
            <person name="Getino M."/>
            <person name="Pursley I."/>
            <person name="Horton D.L."/>
            <person name="Alikhan N.F."/>
            <person name="Baker D."/>
            <person name="Gharbi K."/>
            <person name="Hall N."/>
            <person name="Watson M."/>
            <person name="Adriaenssens E.M."/>
            <person name="Foster-Nyarko E."/>
            <person name="Jarju S."/>
            <person name="Secka A."/>
            <person name="Antonio M."/>
            <person name="Oren A."/>
            <person name="Chaudhuri R.R."/>
            <person name="La Ragione R."/>
            <person name="Hildebrand F."/>
            <person name="Pallen M.J."/>
        </authorList>
    </citation>
    <scope>NUCLEOTIDE SEQUENCE</scope>
    <source>
        <strain evidence="9">CHK185-5351</strain>
    </source>
</reference>
<gene>
    <name evidence="9" type="ORF">H9705_06420</name>
</gene>
<dbReference type="InterPro" id="IPR051393">
    <property type="entry name" value="ABC_transporter_permease"/>
</dbReference>
<dbReference type="PANTHER" id="PTHR30193:SF37">
    <property type="entry name" value="INNER MEMBRANE ABC TRANSPORTER PERMEASE PROTEIN YCJO"/>
    <property type="match status" value="1"/>
</dbReference>
<evidence type="ECO:0000313" key="9">
    <source>
        <dbReference type="EMBL" id="HJC15447.1"/>
    </source>
</evidence>
<keyword evidence="2 7" id="KW-0813">Transport</keyword>
<comment type="caution">
    <text evidence="9">The sequence shown here is derived from an EMBL/GenBank/DDBJ whole genome shotgun (WGS) entry which is preliminary data.</text>
</comment>
<evidence type="ECO:0000259" key="8">
    <source>
        <dbReference type="PROSITE" id="PS50928"/>
    </source>
</evidence>
<dbReference type="EMBL" id="DWWU01000027">
    <property type="protein sequence ID" value="HJC15447.1"/>
    <property type="molecule type" value="Genomic_DNA"/>
</dbReference>
<evidence type="ECO:0000256" key="7">
    <source>
        <dbReference type="RuleBase" id="RU363032"/>
    </source>
</evidence>
<evidence type="ECO:0000256" key="5">
    <source>
        <dbReference type="ARBA" id="ARBA00022989"/>
    </source>
</evidence>